<evidence type="ECO:0000256" key="8">
    <source>
        <dbReference type="ARBA" id="ARBA00023086"/>
    </source>
</evidence>
<evidence type="ECO:0000256" key="7">
    <source>
        <dbReference type="ARBA" id="ARBA00022884"/>
    </source>
</evidence>
<organism evidence="13">
    <name type="scientific">Vaprio virus</name>
    <dbReference type="NCBI Taxonomy" id="2100727"/>
    <lineage>
        <taxon>Viruses</taxon>
        <taxon>Riboviria</taxon>
        <taxon>Orthornavirae</taxon>
        <taxon>Negarnaviricota</taxon>
        <taxon>Haploviricotina</taxon>
        <taxon>Monjiviricetes</taxon>
        <taxon>Mononegavirales</taxon>
        <taxon>Rhabdoviridae</taxon>
        <taxon>Alpharhabdovirinae</taxon>
        <taxon>Ledantevirus</taxon>
        <taxon>Ledantevirus vaprio</taxon>
    </lineage>
</organism>
<reference evidence="13" key="1">
    <citation type="journal article" date="2018" name="Virol. J.">
        <title>Isolation of a novel Rhabdovirus from an insectivorous bat (Pipistrellus kuhlii) in Italy.</title>
        <authorList>
            <person name="Lelli D."/>
            <person name="Prosperi A."/>
            <person name="Moreno A."/>
            <person name="Chiapponi C."/>
            <person name="Gibellini A.M."/>
            <person name="De Benedictis P."/>
            <person name="Leopardi S."/>
            <person name="Sozzi E."/>
            <person name="Lavazza A."/>
        </authorList>
    </citation>
    <scope>NUCLEOTIDE SEQUENCE [LARGE SCALE GENOMIC DNA]</scope>
    <source>
        <strain evidence="13">VAPV_2016</strain>
    </source>
</reference>
<evidence type="ECO:0000256" key="1">
    <source>
        <dbReference type="ARBA" id="ARBA00004192"/>
    </source>
</evidence>
<dbReference type="InterPro" id="IPR023330">
    <property type="entry name" value="Rhabdovirus_ncapsid_N"/>
</dbReference>
<keyword evidence="8 13" id="KW-0543">Viral nucleoprotein</keyword>
<evidence type="ECO:0000256" key="2">
    <source>
        <dbReference type="ARBA" id="ARBA00004328"/>
    </source>
</evidence>
<accession>A0A2P1BSY6</accession>
<dbReference type="KEGG" id="vg:40527128"/>
<dbReference type="Pfam" id="PF00945">
    <property type="entry name" value="Rhabdo_ncap"/>
    <property type="match status" value="1"/>
</dbReference>
<dbReference type="GO" id="GO:0019029">
    <property type="term" value="C:helical viral capsid"/>
    <property type="evidence" value="ECO:0007669"/>
    <property type="project" value="UniProtKB-KW"/>
</dbReference>
<dbReference type="RefSeq" id="YP_009666834.1">
    <property type="nucleotide sequence ID" value="NC_043538.1"/>
</dbReference>
<evidence type="ECO:0000256" key="3">
    <source>
        <dbReference type="ARBA" id="ARBA00014389"/>
    </source>
</evidence>
<keyword evidence="5" id="KW-0167">Capsid protein</keyword>
<name>A0A2P1BSY6_9RHAB</name>
<evidence type="ECO:0000313" key="13">
    <source>
        <dbReference type="EMBL" id="AVI57363.1"/>
    </source>
</evidence>
<evidence type="ECO:0000256" key="5">
    <source>
        <dbReference type="ARBA" id="ARBA00022561"/>
    </source>
</evidence>
<evidence type="ECO:0000313" key="14">
    <source>
        <dbReference type="Proteomes" id="UP000297178"/>
    </source>
</evidence>
<keyword evidence="10" id="KW-0687">Ribonucleoprotein</keyword>
<dbReference type="InterPro" id="IPR000448">
    <property type="entry name" value="Rhabdo_ncapsid"/>
</dbReference>
<dbReference type="GO" id="GO:0019013">
    <property type="term" value="C:viral nucleocapsid"/>
    <property type="evidence" value="ECO:0007669"/>
    <property type="project" value="UniProtKB-KW"/>
</dbReference>
<evidence type="ECO:0000256" key="10">
    <source>
        <dbReference type="ARBA" id="ARBA00023274"/>
    </source>
</evidence>
<dbReference type="SUPFAM" id="SSF140809">
    <property type="entry name" value="Rhabdovirus nucleoprotein-like"/>
    <property type="match status" value="1"/>
</dbReference>
<dbReference type="GeneID" id="40527128"/>
<evidence type="ECO:0000259" key="12">
    <source>
        <dbReference type="Pfam" id="PF00945"/>
    </source>
</evidence>
<dbReference type="GO" id="GO:0030430">
    <property type="term" value="C:host cell cytoplasm"/>
    <property type="evidence" value="ECO:0007669"/>
    <property type="project" value="UniProtKB-SubCell"/>
</dbReference>
<evidence type="ECO:0000256" key="6">
    <source>
        <dbReference type="ARBA" id="ARBA00022844"/>
    </source>
</evidence>
<feature type="domain" description="Rhabdovirus nucleocapsid" evidence="12">
    <location>
        <begin position="12"/>
        <end position="405"/>
    </location>
</feature>
<dbReference type="EMBL" id="MG021441">
    <property type="protein sequence ID" value="AVI57363.1"/>
    <property type="molecule type" value="Viral_cRNA"/>
</dbReference>
<keyword evidence="4" id="KW-1139">Helical capsid protein</keyword>
<keyword evidence="14" id="KW-1185">Reference proteome</keyword>
<dbReference type="GO" id="GO:0003723">
    <property type="term" value="F:RNA binding"/>
    <property type="evidence" value="ECO:0007669"/>
    <property type="project" value="UniProtKB-KW"/>
</dbReference>
<dbReference type="Gene3D" id="1.10.3570.10">
    <property type="entry name" value="Rhabdovirus nucleocapsid protein like domain"/>
    <property type="match status" value="1"/>
</dbReference>
<keyword evidence="6" id="KW-0946">Virion</keyword>
<evidence type="ECO:0000256" key="4">
    <source>
        <dbReference type="ARBA" id="ARBA00022497"/>
    </source>
</evidence>
<dbReference type="GO" id="GO:1990904">
    <property type="term" value="C:ribonucleoprotein complex"/>
    <property type="evidence" value="ECO:0007669"/>
    <property type="project" value="UniProtKB-KW"/>
</dbReference>
<evidence type="ECO:0000256" key="9">
    <source>
        <dbReference type="ARBA" id="ARBA00023200"/>
    </source>
</evidence>
<keyword evidence="9" id="KW-1035">Host cytoplasm</keyword>
<protein>
    <recommendedName>
        <fullName evidence="3">Nucleoprotein</fullName>
    </recommendedName>
    <alternativeName>
        <fullName evidence="11">Nucleocapsid protein</fullName>
    </alternativeName>
</protein>
<dbReference type="InterPro" id="IPR035961">
    <property type="entry name" value="Rhabdovirus_nucleoprotein-like"/>
</dbReference>
<sequence length="424" mass="48267">MANQTVYRFSTKKIIAPKLPLESSDARYPADFFQKGEMPILVIHYKKEDLPKMRFHVRRGLEDNVLDIKIVNAFLFYVMVEKEPFKIHSEWKSFDIKIAGAGDERHHFCMYQVEIKNEDFPNKDAKDETDESKDKALVFSLLFQYRANRATYDAYKTELCSKATKTVQMIDPNATPLSKTLAGATAAWTSNPNFTKIVAGIDMYFFKNKEAEWADLRFCTLGSRYKDCAALTALSYITQLTSIKIHELLLWIFTERMADEADRLSQEGNEVDQADSYMPYMRDMGISDKSPYSAQMNPALTTFCHVVGCLLDSTRSKNSRLAGEVDRLNSVVNGVVVAYVLSSRPTFVQVYGADASAQQQSIQPNMVMGKMPATPDPDEWFLYLGKSGFVLPQEIKNWFERKAKALTETRSGTIGEHLQNKRTI</sequence>
<evidence type="ECO:0000256" key="11">
    <source>
        <dbReference type="ARBA" id="ARBA00033344"/>
    </source>
</evidence>
<comment type="subcellular location">
    <subcellularLocation>
        <location evidence="1">Host cytoplasm</location>
    </subcellularLocation>
    <subcellularLocation>
        <location evidence="2">Virion</location>
    </subcellularLocation>
</comment>
<keyword evidence="7" id="KW-0694">RNA-binding</keyword>
<dbReference type="Gene3D" id="1.10.3610.10">
    <property type="entry name" value="Nucleoprotein"/>
    <property type="match status" value="1"/>
</dbReference>
<proteinExistence type="predicted"/>
<dbReference type="InterPro" id="IPR023331">
    <property type="entry name" value="Rhabdovirus_ncapsid_C"/>
</dbReference>
<dbReference type="Proteomes" id="UP000297178">
    <property type="component" value="Segment"/>
</dbReference>